<keyword evidence="4" id="KW-1185">Reference proteome</keyword>
<proteinExistence type="predicted"/>
<dbReference type="Pfam" id="PF00174">
    <property type="entry name" value="Oxidored_molyb"/>
    <property type="match status" value="1"/>
</dbReference>
<evidence type="ECO:0000313" key="3">
    <source>
        <dbReference type="EMBL" id="GGW21421.1"/>
    </source>
</evidence>
<evidence type="ECO:0000259" key="2">
    <source>
        <dbReference type="Pfam" id="PF00174"/>
    </source>
</evidence>
<dbReference type="EMBL" id="BMYQ01000001">
    <property type="protein sequence ID" value="GGW21421.1"/>
    <property type="molecule type" value="Genomic_DNA"/>
</dbReference>
<dbReference type="InterPro" id="IPR036374">
    <property type="entry name" value="OxRdtase_Mopterin-bd_sf"/>
</dbReference>
<dbReference type="InterPro" id="IPR000572">
    <property type="entry name" value="OxRdtase_Mopterin-bd_dom"/>
</dbReference>
<keyword evidence="1" id="KW-0732">Signal</keyword>
<comment type="caution">
    <text evidence="3">The sequence shown here is derived from an EMBL/GenBank/DDBJ whole genome shotgun (WGS) entry which is preliminary data.</text>
</comment>
<dbReference type="Gene3D" id="3.90.420.10">
    <property type="entry name" value="Oxidoreductase, molybdopterin-binding domain"/>
    <property type="match status" value="1"/>
</dbReference>
<dbReference type="Proteomes" id="UP000628984">
    <property type="component" value="Unassembled WGS sequence"/>
</dbReference>
<feature type="signal peptide" evidence="1">
    <location>
        <begin position="1"/>
        <end position="24"/>
    </location>
</feature>
<dbReference type="RefSeq" id="WP_189631914.1">
    <property type="nucleotide sequence ID" value="NZ_BMYQ01000001.1"/>
</dbReference>
<gene>
    <name evidence="3" type="ORF">GCM10011452_01710</name>
</gene>
<sequence>MRHFLSAVFAAAVAATLTIGSAAAETGETVLTLTGPGLPDGGVTYDMAALEAMPQVKFTTTTVWTDAAQEFSGVPLKALLDAAGVDGSLIRATALNDYAVEIPRDSLEDGAPILATRINGEHFSRRDKGPLWVVYPYDSAERFRNELIFGRSVWQLNRVSVE</sequence>
<evidence type="ECO:0000313" key="4">
    <source>
        <dbReference type="Proteomes" id="UP000628984"/>
    </source>
</evidence>
<dbReference type="AlphaFoldDB" id="A0A918IM62"/>
<dbReference type="SUPFAM" id="SSF56524">
    <property type="entry name" value="Oxidoreductase molybdopterin-binding domain"/>
    <property type="match status" value="1"/>
</dbReference>
<reference evidence="3" key="1">
    <citation type="journal article" date="2014" name="Int. J. Syst. Evol. Microbiol.">
        <title>Complete genome sequence of Corynebacterium casei LMG S-19264T (=DSM 44701T), isolated from a smear-ripened cheese.</title>
        <authorList>
            <consortium name="US DOE Joint Genome Institute (JGI-PGF)"/>
            <person name="Walter F."/>
            <person name="Albersmeier A."/>
            <person name="Kalinowski J."/>
            <person name="Ruckert C."/>
        </authorList>
    </citation>
    <scope>NUCLEOTIDE SEQUENCE</scope>
    <source>
        <strain evidence="3">KCTC 23714</strain>
    </source>
</reference>
<reference evidence="3" key="2">
    <citation type="submission" date="2020-09" db="EMBL/GenBank/DDBJ databases">
        <authorList>
            <person name="Sun Q."/>
            <person name="Kim S."/>
        </authorList>
    </citation>
    <scope>NUCLEOTIDE SEQUENCE</scope>
    <source>
        <strain evidence="3">KCTC 23714</strain>
    </source>
</reference>
<feature type="chain" id="PRO_5038001720" description="Oxidoreductase molybdopterin-binding domain-containing protein" evidence="1">
    <location>
        <begin position="25"/>
        <end position="162"/>
    </location>
</feature>
<protein>
    <recommendedName>
        <fullName evidence="2">Oxidoreductase molybdopterin-binding domain-containing protein</fullName>
    </recommendedName>
</protein>
<organism evidence="3 4">
    <name type="scientific">Gemmobacter lanyuensis</name>
    <dbReference type="NCBI Taxonomy" id="1054497"/>
    <lineage>
        <taxon>Bacteria</taxon>
        <taxon>Pseudomonadati</taxon>
        <taxon>Pseudomonadota</taxon>
        <taxon>Alphaproteobacteria</taxon>
        <taxon>Rhodobacterales</taxon>
        <taxon>Paracoccaceae</taxon>
        <taxon>Gemmobacter</taxon>
    </lineage>
</organism>
<accession>A0A918IM62</accession>
<evidence type="ECO:0000256" key="1">
    <source>
        <dbReference type="SAM" id="SignalP"/>
    </source>
</evidence>
<feature type="domain" description="Oxidoreductase molybdopterin-binding" evidence="2">
    <location>
        <begin position="63"/>
        <end position="136"/>
    </location>
</feature>
<name>A0A918IM62_9RHOB</name>